<dbReference type="InterPro" id="IPR015947">
    <property type="entry name" value="PUA-like_sf"/>
</dbReference>
<sequence length="147" mass="15438">MPRLTAGDVACWVLKTSRPPAQLAPGWVPGTARPLTRCVRASYRLHLMTPGQPCLLWLSGRSDPGVHALGTVEAAVEPDPGGAPAVAVRLTLLPEPVARADLLADPRLQDAEVLRMPAGSNPSWLSAAQFGAVLDRLAGSGLEPWPA</sequence>
<evidence type="ECO:0000313" key="1">
    <source>
        <dbReference type="EMBL" id="CAA9237652.1"/>
    </source>
</evidence>
<dbReference type="AlphaFoldDB" id="A0A6J4HYR5"/>
<dbReference type="EMBL" id="CADCTI010000123">
    <property type="protein sequence ID" value="CAA9237652.1"/>
    <property type="molecule type" value="Genomic_DNA"/>
</dbReference>
<evidence type="ECO:0008006" key="2">
    <source>
        <dbReference type="Google" id="ProtNLM"/>
    </source>
</evidence>
<dbReference type="SUPFAM" id="SSF88697">
    <property type="entry name" value="PUA domain-like"/>
    <property type="match status" value="1"/>
</dbReference>
<accession>A0A6J4HYR5</accession>
<proteinExistence type="predicted"/>
<reference evidence="1" key="1">
    <citation type="submission" date="2020-02" db="EMBL/GenBank/DDBJ databases">
        <authorList>
            <person name="Meier V. D."/>
        </authorList>
    </citation>
    <scope>NUCLEOTIDE SEQUENCE</scope>
    <source>
        <strain evidence="1">AVDCRST_MAG57</strain>
    </source>
</reference>
<name>A0A6J4HYR5_9ACTN</name>
<protein>
    <recommendedName>
        <fullName evidence="2">EVE domain-containing protein</fullName>
    </recommendedName>
</protein>
<gene>
    <name evidence="1" type="ORF">AVDCRST_MAG57-1443</name>
</gene>
<organism evidence="1">
    <name type="scientific">uncultured Blastococcus sp</name>
    <dbReference type="NCBI Taxonomy" id="217144"/>
    <lineage>
        <taxon>Bacteria</taxon>
        <taxon>Bacillati</taxon>
        <taxon>Actinomycetota</taxon>
        <taxon>Actinomycetes</taxon>
        <taxon>Geodermatophilales</taxon>
        <taxon>Geodermatophilaceae</taxon>
        <taxon>Blastococcus</taxon>
        <taxon>environmental samples</taxon>
    </lineage>
</organism>